<dbReference type="STRING" id="868131.MSWAN_1322"/>
<proteinExistence type="predicted"/>
<dbReference type="AlphaFoldDB" id="F6D6Q5"/>
<sequence>MRSSSKKRLATAVILIILLAGLCLYYQENYQKHTNYPDTTMILAHYPLGEYVSVSGEVKSVYPCGFELEDTGMNQKVNYSVESSTSVSVGDNVGVMGVLEPSYHVKEYKIIVISNWSYQFMLIRSFLAILFLAWLFNRYWYFNPKKMEFRRRK</sequence>
<evidence type="ECO:0000313" key="3">
    <source>
        <dbReference type="Proteomes" id="UP000009231"/>
    </source>
</evidence>
<dbReference type="Pfam" id="PF26045">
    <property type="entry name" value="OB_2TM_halo"/>
    <property type="match status" value="1"/>
</dbReference>
<gene>
    <name evidence="2" type="ordered locus">MSWAN_1322</name>
</gene>
<keyword evidence="1" id="KW-0472">Membrane</keyword>
<feature type="transmembrane region" description="Helical" evidence="1">
    <location>
        <begin position="9"/>
        <end position="27"/>
    </location>
</feature>
<evidence type="ECO:0008006" key="4">
    <source>
        <dbReference type="Google" id="ProtNLM"/>
    </source>
</evidence>
<evidence type="ECO:0000313" key="2">
    <source>
        <dbReference type="EMBL" id="AEG18338.1"/>
    </source>
</evidence>
<dbReference type="GeneID" id="10668827"/>
<organism evidence="2 3">
    <name type="scientific">Methanobacterium paludis (strain DSM 25820 / JCM 18151 / SWAN1)</name>
    <dbReference type="NCBI Taxonomy" id="868131"/>
    <lineage>
        <taxon>Archaea</taxon>
        <taxon>Methanobacteriati</taxon>
        <taxon>Methanobacteriota</taxon>
        <taxon>Methanomada group</taxon>
        <taxon>Methanobacteria</taxon>
        <taxon>Methanobacteriales</taxon>
        <taxon>Methanobacteriaceae</taxon>
        <taxon>Methanobacterium</taxon>
    </lineage>
</organism>
<dbReference type="RefSeq" id="WP_013825839.1">
    <property type="nucleotide sequence ID" value="NC_015574.1"/>
</dbReference>
<feature type="transmembrane region" description="Helical" evidence="1">
    <location>
        <begin position="122"/>
        <end position="142"/>
    </location>
</feature>
<reference evidence="2 3" key="1">
    <citation type="journal article" date="2014" name="Int. J. Syst. Evol. Microbiol.">
        <title>Methanobacterium paludis sp. nov. and a novel strain of Methanobacterium lacus isolated from northern peatlands.</title>
        <authorList>
            <person name="Cadillo-Quiroz H."/>
            <person name="Brauer S.L."/>
            <person name="Goodson N."/>
            <person name="Yavitt J.B."/>
            <person name="Zinder S.H."/>
        </authorList>
    </citation>
    <scope>NUCLEOTIDE SEQUENCE [LARGE SCALE GENOMIC DNA]</scope>
    <source>
        <strain evidence="3">DSM 25820 / JCM 18151 / SWAN1</strain>
    </source>
</reference>
<dbReference type="Proteomes" id="UP000009231">
    <property type="component" value="Chromosome"/>
</dbReference>
<accession>F6D6Q5</accession>
<name>F6D6Q5_METPW</name>
<keyword evidence="1" id="KW-1133">Transmembrane helix</keyword>
<dbReference type="OrthoDB" id="71578at2157"/>
<dbReference type="EMBL" id="CP002772">
    <property type="protein sequence ID" value="AEG18338.1"/>
    <property type="molecule type" value="Genomic_DNA"/>
</dbReference>
<dbReference type="InterPro" id="IPR058927">
    <property type="entry name" value="OB_2TM"/>
</dbReference>
<evidence type="ECO:0000256" key="1">
    <source>
        <dbReference type="SAM" id="Phobius"/>
    </source>
</evidence>
<dbReference type="HOGENOM" id="CLU_1709134_0_0_2"/>
<dbReference type="eggNOG" id="arCOG02859">
    <property type="taxonomic scope" value="Archaea"/>
</dbReference>
<dbReference type="KEGG" id="mew:MSWAN_1322"/>
<protein>
    <recommendedName>
        <fullName evidence="4">Nucleic acid binding OB-fold tRNA/helicase-type</fullName>
    </recommendedName>
</protein>
<keyword evidence="3" id="KW-1185">Reference proteome</keyword>
<keyword evidence="1" id="KW-0812">Transmembrane</keyword>